<reference evidence="12 13" key="1">
    <citation type="journal article" date="2013" name="Front. Microbiol.">
        <title>The genome of the endophytic bacterium H. frisingense GSF30(T) identifies diverse strategies in the Herbaspirillum genus to interact with plants.</title>
        <authorList>
            <person name="Straub D."/>
            <person name="Rothballer M."/>
            <person name="Hartmann A."/>
            <person name="Ludewig U."/>
        </authorList>
    </citation>
    <scope>NUCLEOTIDE SEQUENCE [LARGE SCALE GENOMIC DNA]</scope>
    <source>
        <strain evidence="12 13">GSF30</strain>
    </source>
</reference>
<comment type="caution">
    <text evidence="12">The sequence shown here is derived from an EMBL/GenBank/DDBJ whole genome shotgun (WGS) entry which is preliminary data.</text>
</comment>
<evidence type="ECO:0000259" key="11">
    <source>
        <dbReference type="PROSITE" id="PS51755"/>
    </source>
</evidence>
<dbReference type="CDD" id="cd00383">
    <property type="entry name" value="trans_reg_C"/>
    <property type="match status" value="1"/>
</dbReference>
<evidence type="ECO:0000313" key="12">
    <source>
        <dbReference type="EMBL" id="EOA04024.1"/>
    </source>
</evidence>
<dbReference type="SUPFAM" id="SSF52172">
    <property type="entry name" value="CheY-like"/>
    <property type="match status" value="1"/>
</dbReference>
<dbReference type="AlphaFoldDB" id="A0AAI9IDK2"/>
<dbReference type="Proteomes" id="UP000006772">
    <property type="component" value="Unassembled WGS sequence"/>
</dbReference>
<dbReference type="SUPFAM" id="SSF46894">
    <property type="entry name" value="C-terminal effector domain of the bipartite response regulators"/>
    <property type="match status" value="1"/>
</dbReference>
<dbReference type="FunFam" id="1.10.10.10:FF:000099">
    <property type="entry name" value="Two-component system response regulator TorR"/>
    <property type="match status" value="1"/>
</dbReference>
<dbReference type="PROSITE" id="PS51755">
    <property type="entry name" value="OMPR_PHOB"/>
    <property type="match status" value="1"/>
</dbReference>
<accession>A0AAI9IDK2</accession>
<dbReference type="InterPro" id="IPR036388">
    <property type="entry name" value="WH-like_DNA-bd_sf"/>
</dbReference>
<feature type="domain" description="Response regulatory" evidence="10">
    <location>
        <begin position="8"/>
        <end position="121"/>
    </location>
</feature>
<comment type="subcellular location">
    <subcellularLocation>
        <location evidence="1">Cytoplasm</location>
    </subcellularLocation>
</comment>
<evidence type="ECO:0000256" key="2">
    <source>
        <dbReference type="ARBA" id="ARBA00022490"/>
    </source>
</evidence>
<dbReference type="EMBL" id="AEEC02000019">
    <property type="protein sequence ID" value="EOA04024.1"/>
    <property type="molecule type" value="Genomic_DNA"/>
</dbReference>
<sequence length="246" mass="27307">MSTTPPIRVLVVDDDQAMRQLLVDYLSGHGLSVDSAATGAQAQSAVQESVYDMVLLDLGLPDIDGAELARRWRAESSMSIICVTGRNEEADMVMGLELGADDYITKPFSPREVLARMRAVLRRTATPAAPAAPVTRSKHPRAYRFAGWDLNLNTRRLTAPDQRQVSLTNAEFSLLVAFLGAPGRIVSREHLLESTRAFDEVYDRAIDVQILRLRRKLEADPKNPTLLRTERGAGYFLDAEIETLWG</sequence>
<dbReference type="Gene3D" id="3.40.50.2300">
    <property type="match status" value="1"/>
</dbReference>
<dbReference type="Gene3D" id="6.10.250.690">
    <property type="match status" value="1"/>
</dbReference>
<keyword evidence="5" id="KW-0805">Transcription regulation</keyword>
<keyword evidence="2" id="KW-0963">Cytoplasm</keyword>
<evidence type="ECO:0000256" key="1">
    <source>
        <dbReference type="ARBA" id="ARBA00004496"/>
    </source>
</evidence>
<dbReference type="InterPro" id="IPR016032">
    <property type="entry name" value="Sig_transdc_resp-reg_C-effctor"/>
</dbReference>
<dbReference type="PANTHER" id="PTHR48111:SF4">
    <property type="entry name" value="DNA-BINDING DUAL TRANSCRIPTIONAL REGULATOR OMPR"/>
    <property type="match status" value="1"/>
</dbReference>
<dbReference type="Pfam" id="PF00486">
    <property type="entry name" value="Trans_reg_C"/>
    <property type="match status" value="1"/>
</dbReference>
<dbReference type="InterPro" id="IPR001867">
    <property type="entry name" value="OmpR/PhoB-type_DNA-bd"/>
</dbReference>
<keyword evidence="4" id="KW-0902">Two-component regulatory system</keyword>
<name>A0AAI9IDK2_9BURK</name>
<feature type="DNA-binding region" description="OmpR/PhoB-type" evidence="9">
    <location>
        <begin position="140"/>
        <end position="239"/>
    </location>
</feature>
<dbReference type="InterPro" id="IPR011006">
    <property type="entry name" value="CheY-like_superfamily"/>
</dbReference>
<evidence type="ECO:0000256" key="5">
    <source>
        <dbReference type="ARBA" id="ARBA00023015"/>
    </source>
</evidence>
<dbReference type="PROSITE" id="PS50110">
    <property type="entry name" value="RESPONSE_REGULATORY"/>
    <property type="match status" value="1"/>
</dbReference>
<evidence type="ECO:0000256" key="9">
    <source>
        <dbReference type="PROSITE-ProRule" id="PRU01091"/>
    </source>
</evidence>
<evidence type="ECO:0000256" key="3">
    <source>
        <dbReference type="ARBA" id="ARBA00022553"/>
    </source>
</evidence>
<dbReference type="GO" id="GO:0005829">
    <property type="term" value="C:cytosol"/>
    <property type="evidence" value="ECO:0007669"/>
    <property type="project" value="TreeGrafter"/>
</dbReference>
<dbReference type="InterPro" id="IPR039420">
    <property type="entry name" value="WalR-like"/>
</dbReference>
<dbReference type="SMART" id="SM00862">
    <property type="entry name" value="Trans_reg_C"/>
    <property type="match status" value="1"/>
</dbReference>
<gene>
    <name evidence="12" type="ORF">HFRIS_014169</name>
</gene>
<dbReference type="Pfam" id="PF00072">
    <property type="entry name" value="Response_reg"/>
    <property type="match status" value="1"/>
</dbReference>
<dbReference type="InterPro" id="IPR001789">
    <property type="entry name" value="Sig_transdc_resp-reg_receiver"/>
</dbReference>
<evidence type="ECO:0000256" key="8">
    <source>
        <dbReference type="PROSITE-ProRule" id="PRU00169"/>
    </source>
</evidence>
<dbReference type="GO" id="GO:0000156">
    <property type="term" value="F:phosphorelay response regulator activity"/>
    <property type="evidence" value="ECO:0007669"/>
    <property type="project" value="TreeGrafter"/>
</dbReference>
<dbReference type="RefSeq" id="WP_006464062.1">
    <property type="nucleotide sequence ID" value="NZ_AEEC02000019.1"/>
</dbReference>
<feature type="modified residue" description="4-aspartylphosphate" evidence="8">
    <location>
        <position position="57"/>
    </location>
</feature>
<dbReference type="GO" id="GO:0006355">
    <property type="term" value="P:regulation of DNA-templated transcription"/>
    <property type="evidence" value="ECO:0007669"/>
    <property type="project" value="InterPro"/>
</dbReference>
<evidence type="ECO:0000256" key="6">
    <source>
        <dbReference type="ARBA" id="ARBA00023125"/>
    </source>
</evidence>
<evidence type="ECO:0000259" key="10">
    <source>
        <dbReference type="PROSITE" id="PS50110"/>
    </source>
</evidence>
<feature type="domain" description="OmpR/PhoB-type" evidence="11">
    <location>
        <begin position="140"/>
        <end position="239"/>
    </location>
</feature>
<evidence type="ECO:0000256" key="4">
    <source>
        <dbReference type="ARBA" id="ARBA00023012"/>
    </source>
</evidence>
<organism evidence="12 13">
    <name type="scientific">Herbaspirillum frisingense GSF30</name>
    <dbReference type="NCBI Taxonomy" id="864073"/>
    <lineage>
        <taxon>Bacteria</taxon>
        <taxon>Pseudomonadati</taxon>
        <taxon>Pseudomonadota</taxon>
        <taxon>Betaproteobacteria</taxon>
        <taxon>Burkholderiales</taxon>
        <taxon>Oxalobacteraceae</taxon>
        <taxon>Herbaspirillum</taxon>
    </lineage>
</organism>
<dbReference type="Gene3D" id="1.10.10.10">
    <property type="entry name" value="Winged helix-like DNA-binding domain superfamily/Winged helix DNA-binding domain"/>
    <property type="match status" value="1"/>
</dbReference>
<proteinExistence type="predicted"/>
<keyword evidence="7" id="KW-0804">Transcription</keyword>
<evidence type="ECO:0000313" key="13">
    <source>
        <dbReference type="Proteomes" id="UP000006772"/>
    </source>
</evidence>
<protein>
    <submittedName>
        <fullName evidence="12">DNA-binding response regulator</fullName>
    </submittedName>
</protein>
<dbReference type="GO" id="GO:0032993">
    <property type="term" value="C:protein-DNA complex"/>
    <property type="evidence" value="ECO:0007669"/>
    <property type="project" value="TreeGrafter"/>
</dbReference>
<dbReference type="SMART" id="SM00448">
    <property type="entry name" value="REC"/>
    <property type="match status" value="1"/>
</dbReference>
<keyword evidence="3 8" id="KW-0597">Phosphoprotein</keyword>
<dbReference type="PANTHER" id="PTHR48111">
    <property type="entry name" value="REGULATOR OF RPOS"/>
    <property type="match status" value="1"/>
</dbReference>
<evidence type="ECO:0000256" key="7">
    <source>
        <dbReference type="ARBA" id="ARBA00023163"/>
    </source>
</evidence>
<dbReference type="GO" id="GO:0000976">
    <property type="term" value="F:transcription cis-regulatory region binding"/>
    <property type="evidence" value="ECO:0007669"/>
    <property type="project" value="TreeGrafter"/>
</dbReference>
<keyword evidence="6 9" id="KW-0238">DNA-binding</keyword>